<gene>
    <name evidence="1" type="ORF">DPMN_184556</name>
</gene>
<dbReference type="Proteomes" id="UP000828390">
    <property type="component" value="Unassembled WGS sequence"/>
</dbReference>
<reference evidence="1" key="2">
    <citation type="submission" date="2020-11" db="EMBL/GenBank/DDBJ databases">
        <authorList>
            <person name="McCartney M.A."/>
            <person name="Auch B."/>
            <person name="Kono T."/>
            <person name="Mallez S."/>
            <person name="Becker A."/>
            <person name="Gohl D.M."/>
            <person name="Silverstein K.A.T."/>
            <person name="Koren S."/>
            <person name="Bechman K.B."/>
            <person name="Herman A."/>
            <person name="Abrahante J.E."/>
            <person name="Garbe J."/>
        </authorList>
    </citation>
    <scope>NUCLEOTIDE SEQUENCE</scope>
    <source>
        <strain evidence="1">Duluth1</strain>
        <tissue evidence="1">Whole animal</tissue>
    </source>
</reference>
<dbReference type="EMBL" id="JAIWYP010000010">
    <property type="protein sequence ID" value="KAH3750040.1"/>
    <property type="molecule type" value="Genomic_DNA"/>
</dbReference>
<reference evidence="1" key="1">
    <citation type="journal article" date="2019" name="bioRxiv">
        <title>The Genome of the Zebra Mussel, Dreissena polymorpha: A Resource for Invasive Species Research.</title>
        <authorList>
            <person name="McCartney M.A."/>
            <person name="Auch B."/>
            <person name="Kono T."/>
            <person name="Mallez S."/>
            <person name="Zhang Y."/>
            <person name="Obille A."/>
            <person name="Becker A."/>
            <person name="Abrahante J.E."/>
            <person name="Garbe J."/>
            <person name="Badalamenti J.P."/>
            <person name="Herman A."/>
            <person name="Mangelson H."/>
            <person name="Liachko I."/>
            <person name="Sullivan S."/>
            <person name="Sone E.D."/>
            <person name="Koren S."/>
            <person name="Silverstein K.A.T."/>
            <person name="Beckman K.B."/>
            <person name="Gohl D.M."/>
        </authorList>
    </citation>
    <scope>NUCLEOTIDE SEQUENCE</scope>
    <source>
        <strain evidence="1">Duluth1</strain>
        <tissue evidence="1">Whole animal</tissue>
    </source>
</reference>
<evidence type="ECO:0008006" key="3">
    <source>
        <dbReference type="Google" id="ProtNLM"/>
    </source>
</evidence>
<organism evidence="1 2">
    <name type="scientific">Dreissena polymorpha</name>
    <name type="common">Zebra mussel</name>
    <name type="synonym">Mytilus polymorpha</name>
    <dbReference type="NCBI Taxonomy" id="45954"/>
    <lineage>
        <taxon>Eukaryota</taxon>
        <taxon>Metazoa</taxon>
        <taxon>Spiralia</taxon>
        <taxon>Lophotrochozoa</taxon>
        <taxon>Mollusca</taxon>
        <taxon>Bivalvia</taxon>
        <taxon>Autobranchia</taxon>
        <taxon>Heteroconchia</taxon>
        <taxon>Euheterodonta</taxon>
        <taxon>Imparidentia</taxon>
        <taxon>Neoheterodontei</taxon>
        <taxon>Myida</taxon>
        <taxon>Dreissenoidea</taxon>
        <taxon>Dreissenidae</taxon>
        <taxon>Dreissena</taxon>
    </lineage>
</organism>
<accession>A0A9D4I6I0</accession>
<evidence type="ECO:0000313" key="1">
    <source>
        <dbReference type="EMBL" id="KAH3750040.1"/>
    </source>
</evidence>
<comment type="caution">
    <text evidence="1">The sequence shown here is derived from an EMBL/GenBank/DDBJ whole genome shotgun (WGS) entry which is preliminary data.</text>
</comment>
<sequence length="53" mass="6316">MIDKEAYLIVANAYNYGPQNFQNFNTFKTNSSLFRLNIAKRAFIKYQTFETNR</sequence>
<protein>
    <recommendedName>
        <fullName evidence="3">Transglycosylase SLT domain-containing protein</fullName>
    </recommendedName>
</protein>
<proteinExistence type="predicted"/>
<evidence type="ECO:0000313" key="2">
    <source>
        <dbReference type="Proteomes" id="UP000828390"/>
    </source>
</evidence>
<name>A0A9D4I6I0_DREPO</name>
<keyword evidence="2" id="KW-1185">Reference proteome</keyword>
<dbReference type="AlphaFoldDB" id="A0A9D4I6I0"/>